<dbReference type="AlphaFoldDB" id="A0A2B7X5J8"/>
<sequence length="146" mass="16333">MIDGTYAKPETFPISREDTLVAIWEQHYRKKVHSVLKDTLRQSINVFNRGPGLTIDECPKTLVVHVWDANNEYWWARIVPALEEACERKLQVEILQAEELFSSEADTTMIDELGPNLSLGARCGVEGGLSSGTLGPYLKLNSLMGV</sequence>
<comment type="caution">
    <text evidence="1">The sequence shown here is derived from an EMBL/GenBank/DDBJ whole genome shotgun (WGS) entry which is preliminary data.</text>
</comment>
<proteinExistence type="predicted"/>
<reference evidence="1 2" key="1">
    <citation type="submission" date="2017-10" db="EMBL/GenBank/DDBJ databases">
        <title>Comparative genomics in systemic dimorphic fungi from Ajellomycetaceae.</title>
        <authorList>
            <person name="Munoz J.F."/>
            <person name="Mcewen J.G."/>
            <person name="Clay O.K."/>
            <person name="Cuomo C.A."/>
        </authorList>
    </citation>
    <scope>NUCLEOTIDE SEQUENCE [LARGE SCALE GENOMIC DNA]</scope>
    <source>
        <strain evidence="1 2">UAMH5409</strain>
    </source>
</reference>
<protein>
    <submittedName>
        <fullName evidence="1">Uncharacterized protein</fullName>
    </submittedName>
</protein>
<keyword evidence="2" id="KW-1185">Reference proteome</keyword>
<dbReference type="OrthoDB" id="5424209at2759"/>
<name>A0A2B7X5J8_9EURO</name>
<accession>A0A2B7X5J8</accession>
<dbReference type="Proteomes" id="UP000223968">
    <property type="component" value="Unassembled WGS sequence"/>
</dbReference>
<evidence type="ECO:0000313" key="2">
    <source>
        <dbReference type="Proteomes" id="UP000223968"/>
    </source>
</evidence>
<gene>
    <name evidence="1" type="ORF">AJ79_07116</name>
</gene>
<dbReference type="EMBL" id="PDNB01000137">
    <property type="protein sequence ID" value="PGH04336.1"/>
    <property type="molecule type" value="Genomic_DNA"/>
</dbReference>
<organism evidence="1 2">
    <name type="scientific">Helicocarpus griseus UAMH5409</name>
    <dbReference type="NCBI Taxonomy" id="1447875"/>
    <lineage>
        <taxon>Eukaryota</taxon>
        <taxon>Fungi</taxon>
        <taxon>Dikarya</taxon>
        <taxon>Ascomycota</taxon>
        <taxon>Pezizomycotina</taxon>
        <taxon>Eurotiomycetes</taxon>
        <taxon>Eurotiomycetidae</taxon>
        <taxon>Onygenales</taxon>
        <taxon>Ajellomycetaceae</taxon>
        <taxon>Helicocarpus</taxon>
    </lineage>
</organism>
<evidence type="ECO:0000313" key="1">
    <source>
        <dbReference type="EMBL" id="PGH04336.1"/>
    </source>
</evidence>